<dbReference type="Proteomes" id="UP001163064">
    <property type="component" value="Unassembled WGS sequence"/>
</dbReference>
<keyword evidence="2" id="KW-0472">Membrane</keyword>
<comment type="caution">
    <text evidence="3">The sequence shown here is derived from an EMBL/GenBank/DDBJ whole genome shotgun (WGS) entry which is preliminary data.</text>
</comment>
<protein>
    <recommendedName>
        <fullName evidence="5">Gram-positive cocci surface proteins LPxTG domain-containing protein</fullName>
    </recommendedName>
</protein>
<feature type="transmembrane region" description="Helical" evidence="2">
    <location>
        <begin position="35"/>
        <end position="60"/>
    </location>
</feature>
<feature type="region of interest" description="Disordered" evidence="1">
    <location>
        <begin position="62"/>
        <end position="126"/>
    </location>
</feature>
<keyword evidence="2" id="KW-0812">Transmembrane</keyword>
<dbReference type="EMBL" id="JAPHNL010000324">
    <property type="protein sequence ID" value="MCX3063856.1"/>
    <property type="molecule type" value="Genomic_DNA"/>
</dbReference>
<feature type="compositionally biased region" description="Pro residues" evidence="1">
    <location>
        <begin position="80"/>
        <end position="101"/>
    </location>
</feature>
<keyword evidence="4" id="KW-1185">Reference proteome</keyword>
<keyword evidence="2" id="KW-1133">Transmembrane helix</keyword>
<feature type="compositionally biased region" description="Low complexity" evidence="1">
    <location>
        <begin position="102"/>
        <end position="114"/>
    </location>
</feature>
<name>A0ABT3U5C0_9ACTN</name>
<reference evidence="3" key="1">
    <citation type="submission" date="2022-10" db="EMBL/GenBank/DDBJ databases">
        <title>Streptomyces beihaiensis sp. nov., a chitin degrading actinobacterium, isolated from shrimp pond soil.</title>
        <authorList>
            <person name="Xie J."/>
            <person name="Shen N."/>
        </authorList>
    </citation>
    <scope>NUCLEOTIDE SEQUENCE</scope>
    <source>
        <strain evidence="3">GXMU-J5</strain>
    </source>
</reference>
<evidence type="ECO:0000313" key="4">
    <source>
        <dbReference type="Proteomes" id="UP001163064"/>
    </source>
</evidence>
<accession>A0ABT3U5C0</accession>
<evidence type="ECO:0000256" key="2">
    <source>
        <dbReference type="SAM" id="Phobius"/>
    </source>
</evidence>
<feature type="transmembrane region" description="Helical" evidence="2">
    <location>
        <begin position="136"/>
        <end position="155"/>
    </location>
</feature>
<evidence type="ECO:0008006" key="5">
    <source>
        <dbReference type="Google" id="ProtNLM"/>
    </source>
</evidence>
<evidence type="ECO:0000313" key="3">
    <source>
        <dbReference type="EMBL" id="MCX3063856.1"/>
    </source>
</evidence>
<organism evidence="3 4">
    <name type="scientific">Streptomyces beihaiensis</name>
    <dbReference type="NCBI Taxonomy" id="2984495"/>
    <lineage>
        <taxon>Bacteria</taxon>
        <taxon>Bacillati</taxon>
        <taxon>Actinomycetota</taxon>
        <taxon>Actinomycetes</taxon>
        <taxon>Kitasatosporales</taxon>
        <taxon>Streptomycetaceae</taxon>
        <taxon>Streptomyces</taxon>
    </lineage>
</organism>
<sequence length="160" mass="15974">MRGNGRGAKGLAVGLLSVLARPVLALSAPVLSGLVMSALVVAALVLALFTVAPAAVAYAADPSPHGSLAGTRAGVGRTPPGRPLPPPPRPELTLPPMPPAPTGAVTPAPTSTPTFRRPAAQQQADLAHSTEPGMDLLPLGAGLLMTGLGLGFLALRLRRG</sequence>
<dbReference type="RefSeq" id="WP_266605149.1">
    <property type="nucleotide sequence ID" value="NZ_JAPHNL010000324.1"/>
</dbReference>
<gene>
    <name evidence="3" type="ORF">OFY01_29690</name>
</gene>
<evidence type="ECO:0000256" key="1">
    <source>
        <dbReference type="SAM" id="MobiDB-lite"/>
    </source>
</evidence>
<proteinExistence type="predicted"/>